<feature type="chain" id="PRO_5008787888" evidence="4">
    <location>
        <begin position="19"/>
        <end position="80"/>
    </location>
</feature>
<dbReference type="OrthoDB" id="10257076at2759"/>
<dbReference type="SUPFAM" id="SSF48403">
    <property type="entry name" value="Ankyrin repeat"/>
    <property type="match status" value="1"/>
</dbReference>
<gene>
    <name evidence="5" type="ORF">CAPTEDRAFT_86912</name>
</gene>
<dbReference type="InterPro" id="IPR002110">
    <property type="entry name" value="Ankyrin_rpt"/>
</dbReference>
<keyword evidence="7" id="KW-1185">Reference proteome</keyword>
<dbReference type="PROSITE" id="PS50088">
    <property type="entry name" value="ANK_REPEAT"/>
    <property type="match status" value="2"/>
</dbReference>
<dbReference type="Gene3D" id="1.25.40.20">
    <property type="entry name" value="Ankyrin repeat-containing domain"/>
    <property type="match status" value="2"/>
</dbReference>
<feature type="signal peptide" evidence="4">
    <location>
        <begin position="1"/>
        <end position="18"/>
    </location>
</feature>
<dbReference type="Pfam" id="PF12796">
    <property type="entry name" value="Ank_2"/>
    <property type="match status" value="1"/>
</dbReference>
<reference evidence="5 7" key="2">
    <citation type="journal article" date="2013" name="Nature">
        <title>Insights into bilaterian evolution from three spiralian genomes.</title>
        <authorList>
            <person name="Simakov O."/>
            <person name="Marletaz F."/>
            <person name="Cho S.J."/>
            <person name="Edsinger-Gonzales E."/>
            <person name="Havlak P."/>
            <person name="Hellsten U."/>
            <person name="Kuo D.H."/>
            <person name="Larsson T."/>
            <person name="Lv J."/>
            <person name="Arendt D."/>
            <person name="Savage R."/>
            <person name="Osoegawa K."/>
            <person name="de Jong P."/>
            <person name="Grimwood J."/>
            <person name="Chapman J.A."/>
            <person name="Shapiro H."/>
            <person name="Aerts A."/>
            <person name="Otillar R.P."/>
            <person name="Terry A.Y."/>
            <person name="Boore J.L."/>
            <person name="Grigoriev I.V."/>
            <person name="Lindberg D.R."/>
            <person name="Seaver E.C."/>
            <person name="Weisblat D.A."/>
            <person name="Putnam N.H."/>
            <person name="Rokhsar D.S."/>
        </authorList>
    </citation>
    <scope>NUCLEOTIDE SEQUENCE</scope>
    <source>
        <strain evidence="5 7">I ESC-2004</strain>
    </source>
</reference>
<accession>R7UCT8</accession>
<dbReference type="SMART" id="SM00248">
    <property type="entry name" value="ANK"/>
    <property type="match status" value="2"/>
</dbReference>
<dbReference type="PANTHER" id="PTHR24198">
    <property type="entry name" value="ANKYRIN REPEAT AND PROTEIN KINASE DOMAIN-CONTAINING PROTEIN"/>
    <property type="match status" value="1"/>
</dbReference>
<evidence type="ECO:0000256" key="1">
    <source>
        <dbReference type="ARBA" id="ARBA00022737"/>
    </source>
</evidence>
<evidence type="ECO:0000256" key="2">
    <source>
        <dbReference type="ARBA" id="ARBA00023043"/>
    </source>
</evidence>
<dbReference type="EMBL" id="AMQN01009421">
    <property type="status" value="NOT_ANNOTATED_CDS"/>
    <property type="molecule type" value="Genomic_DNA"/>
</dbReference>
<dbReference type="HOGENOM" id="CLU_000134_45_9_1"/>
<organism evidence="5">
    <name type="scientific">Capitella teleta</name>
    <name type="common">Polychaete worm</name>
    <dbReference type="NCBI Taxonomy" id="283909"/>
    <lineage>
        <taxon>Eukaryota</taxon>
        <taxon>Metazoa</taxon>
        <taxon>Spiralia</taxon>
        <taxon>Lophotrochozoa</taxon>
        <taxon>Annelida</taxon>
        <taxon>Polychaeta</taxon>
        <taxon>Sedentaria</taxon>
        <taxon>Scolecida</taxon>
        <taxon>Capitellidae</taxon>
        <taxon>Capitella</taxon>
    </lineage>
</organism>
<dbReference type="PANTHER" id="PTHR24198:SF165">
    <property type="entry name" value="ANKYRIN REPEAT-CONTAINING PROTEIN-RELATED"/>
    <property type="match status" value="1"/>
</dbReference>
<feature type="repeat" description="ANK" evidence="3">
    <location>
        <begin position="33"/>
        <end position="67"/>
    </location>
</feature>
<keyword evidence="4" id="KW-0732">Signal</keyword>
<dbReference type="STRING" id="283909.R7UCT8"/>
<evidence type="ECO:0000256" key="4">
    <source>
        <dbReference type="SAM" id="SignalP"/>
    </source>
</evidence>
<reference evidence="6" key="3">
    <citation type="submission" date="2015-06" db="UniProtKB">
        <authorList>
            <consortium name="EnsemblMetazoa"/>
        </authorList>
    </citation>
    <scope>IDENTIFICATION</scope>
</reference>
<name>R7UCT8_CAPTE</name>
<feature type="repeat" description="ANK" evidence="3">
    <location>
        <begin position="1"/>
        <end position="32"/>
    </location>
</feature>
<dbReference type="Proteomes" id="UP000014760">
    <property type="component" value="Unassembled WGS sequence"/>
</dbReference>
<dbReference type="AlphaFoldDB" id="R7UCT8"/>
<evidence type="ECO:0000313" key="7">
    <source>
        <dbReference type="Proteomes" id="UP000014760"/>
    </source>
</evidence>
<sequence>RCALHWACIGGHLSVVKALLLQPGIDVNCCDRDNVTPLTMACIHAGGNLAMIQALINAGADVLRRDRLNASALHYATHHD</sequence>
<dbReference type="InterPro" id="IPR036770">
    <property type="entry name" value="Ankyrin_rpt-contain_sf"/>
</dbReference>
<proteinExistence type="predicted"/>
<feature type="non-terminal residue" evidence="5">
    <location>
        <position position="1"/>
    </location>
</feature>
<dbReference type="EnsemblMetazoa" id="CapteT86912">
    <property type="protein sequence ID" value="CapteP86912"/>
    <property type="gene ID" value="CapteG86912"/>
</dbReference>
<reference evidence="7" key="1">
    <citation type="submission" date="2012-12" db="EMBL/GenBank/DDBJ databases">
        <authorList>
            <person name="Hellsten U."/>
            <person name="Grimwood J."/>
            <person name="Chapman J.A."/>
            <person name="Shapiro H."/>
            <person name="Aerts A."/>
            <person name="Otillar R.P."/>
            <person name="Terry A.Y."/>
            <person name="Boore J.L."/>
            <person name="Simakov O."/>
            <person name="Marletaz F."/>
            <person name="Cho S.-J."/>
            <person name="Edsinger-Gonzales E."/>
            <person name="Havlak P."/>
            <person name="Kuo D.-H."/>
            <person name="Larsson T."/>
            <person name="Lv J."/>
            <person name="Arendt D."/>
            <person name="Savage R."/>
            <person name="Osoegawa K."/>
            <person name="de Jong P."/>
            <person name="Lindberg D.R."/>
            <person name="Seaver E.C."/>
            <person name="Weisblat D.A."/>
            <person name="Putnam N.H."/>
            <person name="Grigoriev I.V."/>
            <person name="Rokhsar D.S."/>
        </authorList>
    </citation>
    <scope>NUCLEOTIDE SEQUENCE</scope>
    <source>
        <strain evidence="7">I ESC-2004</strain>
    </source>
</reference>
<evidence type="ECO:0000256" key="3">
    <source>
        <dbReference type="PROSITE-ProRule" id="PRU00023"/>
    </source>
</evidence>
<keyword evidence="1" id="KW-0677">Repeat</keyword>
<evidence type="ECO:0000313" key="6">
    <source>
        <dbReference type="EnsemblMetazoa" id="CapteP86912"/>
    </source>
</evidence>
<evidence type="ECO:0000313" key="5">
    <source>
        <dbReference type="EMBL" id="ELU01067.1"/>
    </source>
</evidence>
<keyword evidence="2 3" id="KW-0040">ANK repeat</keyword>
<feature type="non-terminal residue" evidence="5">
    <location>
        <position position="80"/>
    </location>
</feature>
<dbReference type="EMBL" id="KB305379">
    <property type="protein sequence ID" value="ELU01067.1"/>
    <property type="molecule type" value="Genomic_DNA"/>
</dbReference>
<protein>
    <submittedName>
        <fullName evidence="5 6">Uncharacterized protein</fullName>
    </submittedName>
</protein>